<evidence type="ECO:0000256" key="3">
    <source>
        <dbReference type="ARBA" id="ARBA00022679"/>
    </source>
</evidence>
<proteinExistence type="inferred from homology"/>
<feature type="domain" description="Glycosyltransferase subfamily 4-like N-terminal" evidence="5">
    <location>
        <begin position="35"/>
        <end position="201"/>
    </location>
</feature>
<feature type="domain" description="Glycosyl transferase family 1" evidence="4">
    <location>
        <begin position="215"/>
        <end position="356"/>
    </location>
</feature>
<keyword evidence="2" id="KW-0328">Glycosyltransferase</keyword>
<dbReference type="Pfam" id="PF00534">
    <property type="entry name" value="Glycos_transf_1"/>
    <property type="match status" value="1"/>
</dbReference>
<comment type="similarity">
    <text evidence="1">Belongs to the glycosyltransferase group 1 family. Glycosyltransferase 4 subfamily.</text>
</comment>
<evidence type="ECO:0000259" key="4">
    <source>
        <dbReference type="Pfam" id="PF00534"/>
    </source>
</evidence>
<dbReference type="Proteomes" id="UP000661112">
    <property type="component" value="Unassembled WGS sequence"/>
</dbReference>
<accession>A0ABR8D4L5</accession>
<dbReference type="RefSeq" id="WP_190471468.1">
    <property type="nucleotide sequence ID" value="NZ_JACJSG010000013.1"/>
</dbReference>
<dbReference type="EMBL" id="JACJSG010000013">
    <property type="protein sequence ID" value="MBD2501187.1"/>
    <property type="molecule type" value="Genomic_DNA"/>
</dbReference>
<sequence length="390" mass="43426">MIQQVIDTNNYLASSTHKRYRVVLVHPSAGVNWSGGSEIFAIELARYLNSYFDVELLSGADCGSFSSLSGGISRTHAFNIVRHPLLSGLVHKFASHPEIVIEHLTNFLPCAIHLLAKPADLIFPCNDYGGLAMAAFVRAIKGTPILYTEHIGLMGGGKSLRRNLRFHPDQLVVFSEETVEFVRNFQPKQQVTIIPNGVDTNKFTPLGNRLDFGLPKPIVLCVASLKRNSHKRIELAMQAVARLPQASLLLCGDGIDRDYFQAKGDELLGKQRFQIQSLPYEQMPEVYRSADVFTLPSIDEPFGLAYVEAMASGLPVVATDDAMRRQIVGDAGRLCDVTNPDIYAAALGEILTQDWQVRARENALRFSWENIALSYRDLILETIYSRQKHP</sequence>
<evidence type="ECO:0000256" key="1">
    <source>
        <dbReference type="ARBA" id="ARBA00009481"/>
    </source>
</evidence>
<name>A0ABR8D4L5_9NOST</name>
<gene>
    <name evidence="6" type="ORF">H6G83_11340</name>
</gene>
<dbReference type="InterPro" id="IPR028098">
    <property type="entry name" value="Glyco_trans_4-like_N"/>
</dbReference>
<evidence type="ECO:0000313" key="6">
    <source>
        <dbReference type="EMBL" id="MBD2501187.1"/>
    </source>
</evidence>
<dbReference type="Pfam" id="PF13439">
    <property type="entry name" value="Glyco_transf_4"/>
    <property type="match status" value="1"/>
</dbReference>
<evidence type="ECO:0000256" key="2">
    <source>
        <dbReference type="ARBA" id="ARBA00022676"/>
    </source>
</evidence>
<organism evidence="6 7">
    <name type="scientific">Anabaena azotica FACHB-119</name>
    <dbReference type="NCBI Taxonomy" id="947527"/>
    <lineage>
        <taxon>Bacteria</taxon>
        <taxon>Bacillati</taxon>
        <taxon>Cyanobacteriota</taxon>
        <taxon>Cyanophyceae</taxon>
        <taxon>Nostocales</taxon>
        <taxon>Nostocaceae</taxon>
        <taxon>Anabaena</taxon>
        <taxon>Anabaena azotica</taxon>
    </lineage>
</organism>
<evidence type="ECO:0000259" key="5">
    <source>
        <dbReference type="Pfam" id="PF13439"/>
    </source>
</evidence>
<dbReference type="SUPFAM" id="SSF53756">
    <property type="entry name" value="UDP-Glycosyltransferase/glycogen phosphorylase"/>
    <property type="match status" value="1"/>
</dbReference>
<reference evidence="6 7" key="1">
    <citation type="journal article" date="2020" name="ISME J.">
        <title>Comparative genomics reveals insights into cyanobacterial evolution and habitat adaptation.</title>
        <authorList>
            <person name="Chen M.Y."/>
            <person name="Teng W.K."/>
            <person name="Zhao L."/>
            <person name="Hu C.X."/>
            <person name="Zhou Y.K."/>
            <person name="Han B.P."/>
            <person name="Song L.R."/>
            <person name="Shu W.S."/>
        </authorList>
    </citation>
    <scope>NUCLEOTIDE SEQUENCE [LARGE SCALE GENOMIC DNA]</scope>
    <source>
        <strain evidence="6 7">FACHB-119</strain>
    </source>
</reference>
<comment type="caution">
    <text evidence="6">The sequence shown here is derived from an EMBL/GenBank/DDBJ whole genome shotgun (WGS) entry which is preliminary data.</text>
</comment>
<dbReference type="PANTHER" id="PTHR12526:SF640">
    <property type="entry name" value="COLANIC ACID BIOSYNTHESIS GLYCOSYLTRANSFERASE WCAL-RELATED"/>
    <property type="match status" value="1"/>
</dbReference>
<keyword evidence="3" id="KW-0808">Transferase</keyword>
<evidence type="ECO:0000313" key="7">
    <source>
        <dbReference type="Proteomes" id="UP000661112"/>
    </source>
</evidence>
<dbReference type="Gene3D" id="3.40.50.2000">
    <property type="entry name" value="Glycogen Phosphorylase B"/>
    <property type="match status" value="2"/>
</dbReference>
<dbReference type="InterPro" id="IPR001296">
    <property type="entry name" value="Glyco_trans_1"/>
</dbReference>
<keyword evidence="7" id="KW-1185">Reference proteome</keyword>
<protein>
    <submittedName>
        <fullName evidence="6">Glycosyltransferase</fullName>
    </submittedName>
</protein>
<dbReference type="PANTHER" id="PTHR12526">
    <property type="entry name" value="GLYCOSYLTRANSFERASE"/>
    <property type="match status" value="1"/>
</dbReference>